<dbReference type="RefSeq" id="WP_055278642.1">
    <property type="nucleotide sequence ID" value="NZ_CABIXA010000005.1"/>
</dbReference>
<evidence type="ECO:0000313" key="3">
    <source>
        <dbReference type="Proteomes" id="UP000095517"/>
    </source>
</evidence>
<dbReference type="AlphaFoldDB" id="A0A174B5R3"/>
<protein>
    <submittedName>
        <fullName evidence="2">Uncharacterized protein</fullName>
    </submittedName>
</protein>
<dbReference type="Proteomes" id="UP000095517">
    <property type="component" value="Unassembled WGS sequence"/>
</dbReference>
<proteinExistence type="predicted"/>
<sequence length="227" mass="26167">MYFKSIFLSIICSAIAFTAKAQKSLPVFQSWNKDNYPVYVSHIEPLTKGANKLPQETILELKSQYCADNGAILSKLTKKDIITSDPMVTIVQLNESEHVIIPTLFWNVNHSSKDWLEMFQINDFKQKNCEAVAIVDGSITFFVRKSSTEVTVFYYKDLFAFISHNMKKKVSLTEPGIEELIKWLHYVPVKDITKSVEHIIKDIKSKKGDFYSFDFDSSVFDRQLKDL</sequence>
<gene>
    <name evidence="2" type="ORF">ERS852397_01106</name>
</gene>
<reference evidence="2 3" key="1">
    <citation type="submission" date="2015-09" db="EMBL/GenBank/DDBJ databases">
        <authorList>
            <consortium name="Pathogen Informatics"/>
        </authorList>
    </citation>
    <scope>NUCLEOTIDE SEQUENCE [LARGE SCALE GENOMIC DNA]</scope>
    <source>
        <strain evidence="2 3">2789STDY5608840</strain>
    </source>
</reference>
<evidence type="ECO:0000313" key="2">
    <source>
        <dbReference type="EMBL" id="CUN95743.1"/>
    </source>
</evidence>
<evidence type="ECO:0000256" key="1">
    <source>
        <dbReference type="SAM" id="SignalP"/>
    </source>
</evidence>
<feature type="chain" id="PRO_5008018157" evidence="1">
    <location>
        <begin position="22"/>
        <end position="227"/>
    </location>
</feature>
<organism evidence="2 3">
    <name type="scientific">Bacteroides finegoldii</name>
    <dbReference type="NCBI Taxonomy" id="338188"/>
    <lineage>
        <taxon>Bacteria</taxon>
        <taxon>Pseudomonadati</taxon>
        <taxon>Bacteroidota</taxon>
        <taxon>Bacteroidia</taxon>
        <taxon>Bacteroidales</taxon>
        <taxon>Bacteroidaceae</taxon>
        <taxon>Bacteroides</taxon>
    </lineage>
</organism>
<dbReference type="EMBL" id="CYZH01000005">
    <property type="protein sequence ID" value="CUN95743.1"/>
    <property type="molecule type" value="Genomic_DNA"/>
</dbReference>
<accession>A0A174B5R3</accession>
<feature type="signal peptide" evidence="1">
    <location>
        <begin position="1"/>
        <end position="21"/>
    </location>
</feature>
<keyword evidence="1" id="KW-0732">Signal</keyword>
<dbReference type="STRING" id="338188.ERS852397_01106"/>
<name>A0A174B5R3_9BACE</name>